<dbReference type="RefSeq" id="WP_050740294.1">
    <property type="nucleotide sequence ID" value="NZ_LGYO01000022.1"/>
</dbReference>
<protein>
    <recommendedName>
        <fullName evidence="3">Pathogenicity locus</fullName>
    </recommendedName>
</protein>
<dbReference type="Proteomes" id="UP000036873">
    <property type="component" value="Unassembled WGS sequence"/>
</dbReference>
<dbReference type="Pfam" id="PF11731">
    <property type="entry name" value="Cdd1"/>
    <property type="match status" value="1"/>
</dbReference>
<organism evidence="1 2">
    <name type="scientific">Acetobacterium bakii</name>
    <dbReference type="NCBI Taxonomy" id="52689"/>
    <lineage>
        <taxon>Bacteria</taxon>
        <taxon>Bacillati</taxon>
        <taxon>Bacillota</taxon>
        <taxon>Clostridia</taxon>
        <taxon>Eubacteriales</taxon>
        <taxon>Eubacteriaceae</taxon>
        <taxon>Acetobacterium</taxon>
    </lineage>
</organism>
<evidence type="ECO:0000313" key="2">
    <source>
        <dbReference type="Proteomes" id="UP000036873"/>
    </source>
</evidence>
<name>A0A0L6U0D6_9FIRM</name>
<dbReference type="STRING" id="52689.AKG39_10230"/>
<accession>A0A0L6U0D6</accession>
<dbReference type="Gene3D" id="1.10.150.20">
    <property type="entry name" value="5' to 3' exonuclease, C-terminal subdomain"/>
    <property type="match status" value="1"/>
</dbReference>
<reference evidence="2" key="1">
    <citation type="submission" date="2015-07" db="EMBL/GenBank/DDBJ databases">
        <title>Draft genome sequence of Acetobacterium bakii DSM 8293, a potential psychrophilic chemical producer through syngas fermentation.</title>
        <authorList>
            <person name="Song Y."/>
            <person name="Hwang S."/>
            <person name="Cho B.-K."/>
        </authorList>
    </citation>
    <scope>NUCLEOTIDE SEQUENCE [LARGE SCALE GENOMIC DNA]</scope>
    <source>
        <strain evidence="2">DSM 8239</strain>
    </source>
</reference>
<keyword evidence="2" id="KW-1185">Reference proteome</keyword>
<dbReference type="InterPro" id="IPR021725">
    <property type="entry name" value="Cdd1"/>
</dbReference>
<evidence type="ECO:0008006" key="3">
    <source>
        <dbReference type="Google" id="ProtNLM"/>
    </source>
</evidence>
<dbReference type="PATRIC" id="fig|52689.4.peg.1259"/>
<evidence type="ECO:0000313" key="1">
    <source>
        <dbReference type="EMBL" id="KNZ41976.1"/>
    </source>
</evidence>
<comment type="caution">
    <text evidence="1">The sequence shown here is derived from an EMBL/GenBank/DDBJ whole genome shotgun (WGS) entry which is preliminary data.</text>
</comment>
<dbReference type="OrthoDB" id="9790407at2"/>
<proteinExistence type="predicted"/>
<dbReference type="EMBL" id="LGYO01000022">
    <property type="protein sequence ID" value="KNZ41976.1"/>
    <property type="molecule type" value="Genomic_DNA"/>
</dbReference>
<gene>
    <name evidence="1" type="ORF">AKG39_10230</name>
</gene>
<sequence>MQTDLLTIPGVGKNMKQHLINIGYHYVEDLKEQDPEAMYAKDCVFKGFKEDRCVLYVYRLAVYFAENEIHEPEKLKWWNWKD</sequence>
<dbReference type="AlphaFoldDB" id="A0A0L6U0D6"/>